<dbReference type="GO" id="GO:0043124">
    <property type="term" value="P:negative regulation of canonical NF-kappaB signal transduction"/>
    <property type="evidence" value="ECO:0007669"/>
    <property type="project" value="InterPro"/>
</dbReference>
<feature type="compositionally biased region" description="Polar residues" evidence="4">
    <location>
        <begin position="9"/>
        <end position="23"/>
    </location>
</feature>
<reference evidence="5 6" key="1">
    <citation type="submission" date="2023-03" db="EMBL/GenBank/DDBJ databases">
        <title>Genome insight into feeding habits of ladybird beetles.</title>
        <authorList>
            <person name="Li H.-S."/>
            <person name="Huang Y.-H."/>
            <person name="Pang H."/>
        </authorList>
    </citation>
    <scope>NUCLEOTIDE SEQUENCE [LARGE SCALE GENOMIC DNA]</scope>
    <source>
        <strain evidence="5">SYSU_2023b</strain>
        <tissue evidence="5">Whole body</tissue>
    </source>
</reference>
<gene>
    <name evidence="5" type="ORF">WA026_007738</name>
</gene>
<dbReference type="Pfam" id="PF00071">
    <property type="entry name" value="Ras"/>
    <property type="match status" value="1"/>
</dbReference>
<comment type="similarity">
    <text evidence="1">Belongs to the small GTPase superfamily. Ras family. KappaB-Ras subfamily.</text>
</comment>
<keyword evidence="2" id="KW-0547">Nucleotide-binding</keyword>
<comment type="caution">
    <text evidence="5">The sequence shown here is derived from an EMBL/GenBank/DDBJ whole genome shotgun (WGS) entry which is preliminary data.</text>
</comment>
<accession>A0AAW1U618</accession>
<dbReference type="EMBL" id="JARQZJ010000033">
    <property type="protein sequence ID" value="KAK9875341.1"/>
    <property type="molecule type" value="Genomic_DNA"/>
</dbReference>
<evidence type="ECO:0000313" key="5">
    <source>
        <dbReference type="EMBL" id="KAK9875341.1"/>
    </source>
</evidence>
<sequence length="148" mass="16672">MRFYDTAGIEQSHTSTASGTTNQQLPRHYLSSADGYALIYDTEKSTSLDILVSIKKDIDRNKDKKEVTVIVIANKTKEVENNGFESTISKATAWCNREKLRHFTVNAMDRKSLYEPFVYIASKLNPSPNKSSFTPLSMTRKVLKDSVG</sequence>
<proteinExistence type="inferred from homology"/>
<protein>
    <submittedName>
        <fullName evidence="5">Uncharacterized protein</fullName>
    </submittedName>
</protein>
<dbReference type="SUPFAM" id="SSF52540">
    <property type="entry name" value="P-loop containing nucleoside triphosphate hydrolases"/>
    <property type="match status" value="1"/>
</dbReference>
<dbReference type="AlphaFoldDB" id="A0AAW1U618"/>
<evidence type="ECO:0000256" key="3">
    <source>
        <dbReference type="ARBA" id="ARBA00023134"/>
    </source>
</evidence>
<dbReference type="GO" id="GO:0005525">
    <property type="term" value="F:GTP binding"/>
    <property type="evidence" value="ECO:0007669"/>
    <property type="project" value="UniProtKB-KW"/>
</dbReference>
<dbReference type="PANTHER" id="PTHR46152:SF3">
    <property type="entry name" value="NF-KAPPA-B INHIBITOR-INTERACTING RAS-LIKE PROTEIN"/>
    <property type="match status" value="1"/>
</dbReference>
<evidence type="ECO:0000313" key="6">
    <source>
        <dbReference type="Proteomes" id="UP001431783"/>
    </source>
</evidence>
<feature type="region of interest" description="Disordered" evidence="4">
    <location>
        <begin position="1"/>
        <end position="23"/>
    </location>
</feature>
<dbReference type="PANTHER" id="PTHR46152">
    <property type="entry name" value="NF-KAPPA-B INHIBITOR-INTERACTING RAS-LIKE PROTEIN"/>
    <property type="match status" value="1"/>
</dbReference>
<dbReference type="Gene3D" id="3.40.50.300">
    <property type="entry name" value="P-loop containing nucleotide triphosphate hydrolases"/>
    <property type="match status" value="1"/>
</dbReference>
<dbReference type="InterPro" id="IPR001806">
    <property type="entry name" value="Small_GTPase"/>
</dbReference>
<dbReference type="CDD" id="cd00882">
    <property type="entry name" value="Ras_like_GTPase"/>
    <property type="match status" value="1"/>
</dbReference>
<name>A0AAW1U618_9CUCU</name>
<dbReference type="Proteomes" id="UP001431783">
    <property type="component" value="Unassembled WGS sequence"/>
</dbReference>
<dbReference type="InterPro" id="IPR027417">
    <property type="entry name" value="P-loop_NTPase"/>
</dbReference>
<keyword evidence="6" id="KW-1185">Reference proteome</keyword>
<dbReference type="PROSITE" id="PS51419">
    <property type="entry name" value="RAB"/>
    <property type="match status" value="1"/>
</dbReference>
<dbReference type="GO" id="GO:0032794">
    <property type="term" value="F:GTPase activating protein binding"/>
    <property type="evidence" value="ECO:0007669"/>
    <property type="project" value="TreeGrafter"/>
</dbReference>
<evidence type="ECO:0000256" key="2">
    <source>
        <dbReference type="ARBA" id="ARBA00022741"/>
    </source>
</evidence>
<dbReference type="GO" id="GO:0032484">
    <property type="term" value="P:Ral protein signal transduction"/>
    <property type="evidence" value="ECO:0007669"/>
    <property type="project" value="TreeGrafter"/>
</dbReference>
<evidence type="ECO:0000256" key="1">
    <source>
        <dbReference type="ARBA" id="ARBA00008094"/>
    </source>
</evidence>
<keyword evidence="3" id="KW-0342">GTP-binding</keyword>
<dbReference type="GO" id="GO:0003924">
    <property type="term" value="F:GTPase activity"/>
    <property type="evidence" value="ECO:0007669"/>
    <property type="project" value="InterPro"/>
</dbReference>
<organism evidence="5 6">
    <name type="scientific">Henosepilachna vigintioctopunctata</name>
    <dbReference type="NCBI Taxonomy" id="420089"/>
    <lineage>
        <taxon>Eukaryota</taxon>
        <taxon>Metazoa</taxon>
        <taxon>Ecdysozoa</taxon>
        <taxon>Arthropoda</taxon>
        <taxon>Hexapoda</taxon>
        <taxon>Insecta</taxon>
        <taxon>Pterygota</taxon>
        <taxon>Neoptera</taxon>
        <taxon>Endopterygota</taxon>
        <taxon>Coleoptera</taxon>
        <taxon>Polyphaga</taxon>
        <taxon>Cucujiformia</taxon>
        <taxon>Coccinelloidea</taxon>
        <taxon>Coccinellidae</taxon>
        <taxon>Epilachninae</taxon>
        <taxon>Epilachnini</taxon>
        <taxon>Henosepilachna</taxon>
    </lineage>
</organism>
<evidence type="ECO:0000256" key="4">
    <source>
        <dbReference type="SAM" id="MobiDB-lite"/>
    </source>
</evidence>
<dbReference type="InterPro" id="IPR042227">
    <property type="entry name" value="KBRS"/>
</dbReference>